<keyword evidence="1" id="KW-0472">Membrane</keyword>
<reference evidence="2" key="1">
    <citation type="submission" date="2016-08" db="EMBL/GenBank/DDBJ databases">
        <authorList>
            <person name="Seilhamer J.J."/>
        </authorList>
    </citation>
    <scope>NUCLEOTIDE SEQUENCE</scope>
    <source>
        <strain evidence="2">86-1</strain>
    </source>
</reference>
<evidence type="ECO:0000313" key="2">
    <source>
        <dbReference type="EMBL" id="SCM70823.1"/>
    </source>
</evidence>
<dbReference type="RefSeq" id="WP_179979485.1">
    <property type="nucleotide sequence ID" value="NZ_LT608333.1"/>
</dbReference>
<organism evidence="2">
    <name type="scientific">uncultured Desulfovibrio sp</name>
    <dbReference type="NCBI Taxonomy" id="167968"/>
    <lineage>
        <taxon>Bacteria</taxon>
        <taxon>Pseudomonadati</taxon>
        <taxon>Thermodesulfobacteriota</taxon>
        <taxon>Desulfovibrionia</taxon>
        <taxon>Desulfovibrionales</taxon>
        <taxon>Desulfovibrionaceae</taxon>
        <taxon>Desulfovibrio</taxon>
        <taxon>environmental samples</taxon>
    </lineage>
</organism>
<sequence>MIVKLIDFFRDRLAATITACLAVLVLLVLWDALLVDKSDAHTLVERIPGFWAGFGFLACVLIIIVSKWFGHLGIMTREDYYDD</sequence>
<evidence type="ECO:0000256" key="1">
    <source>
        <dbReference type="SAM" id="Phobius"/>
    </source>
</evidence>
<feature type="transmembrane region" description="Helical" evidence="1">
    <location>
        <begin position="50"/>
        <end position="69"/>
    </location>
</feature>
<feature type="transmembrane region" description="Helical" evidence="1">
    <location>
        <begin position="12"/>
        <end position="30"/>
    </location>
</feature>
<name>A0A212KZW0_9BACT</name>
<dbReference type="EMBL" id="FMJC01000001">
    <property type="protein sequence ID" value="SCM70823.1"/>
    <property type="molecule type" value="Genomic_DNA"/>
</dbReference>
<keyword evidence="1" id="KW-1133">Transmembrane helix</keyword>
<accession>A0A212KZW0</accession>
<gene>
    <name evidence="2" type="ORF">KL86DES1_10656</name>
</gene>
<dbReference type="AlphaFoldDB" id="A0A212KZW0"/>
<keyword evidence="1" id="KW-0812">Transmembrane</keyword>
<protein>
    <submittedName>
        <fullName evidence="2">Uncharacterized protein</fullName>
    </submittedName>
</protein>
<proteinExistence type="predicted"/>